<organism evidence="2 3">
    <name type="scientific">Clathrospora elynae</name>
    <dbReference type="NCBI Taxonomy" id="706981"/>
    <lineage>
        <taxon>Eukaryota</taxon>
        <taxon>Fungi</taxon>
        <taxon>Dikarya</taxon>
        <taxon>Ascomycota</taxon>
        <taxon>Pezizomycotina</taxon>
        <taxon>Dothideomycetes</taxon>
        <taxon>Pleosporomycetidae</taxon>
        <taxon>Pleosporales</taxon>
        <taxon>Diademaceae</taxon>
        <taxon>Clathrospora</taxon>
    </lineage>
</organism>
<evidence type="ECO:0000313" key="2">
    <source>
        <dbReference type="EMBL" id="KAF1943291.1"/>
    </source>
</evidence>
<protein>
    <submittedName>
        <fullName evidence="2">Uncharacterized protein</fullName>
    </submittedName>
</protein>
<gene>
    <name evidence="2" type="ORF">EJ02DRAFT_300787</name>
</gene>
<dbReference type="AlphaFoldDB" id="A0A6A5SRW5"/>
<evidence type="ECO:0000313" key="3">
    <source>
        <dbReference type="Proteomes" id="UP000800038"/>
    </source>
</evidence>
<dbReference type="EMBL" id="ML976026">
    <property type="protein sequence ID" value="KAF1943291.1"/>
    <property type="molecule type" value="Genomic_DNA"/>
</dbReference>
<evidence type="ECO:0000256" key="1">
    <source>
        <dbReference type="SAM" id="MobiDB-lite"/>
    </source>
</evidence>
<feature type="non-terminal residue" evidence="2">
    <location>
        <position position="92"/>
    </location>
</feature>
<proteinExistence type="predicted"/>
<accession>A0A6A5SRW5</accession>
<dbReference type="OrthoDB" id="310217at2759"/>
<keyword evidence="3" id="KW-1185">Reference proteome</keyword>
<feature type="region of interest" description="Disordered" evidence="1">
    <location>
        <begin position="16"/>
        <end position="46"/>
    </location>
</feature>
<name>A0A6A5SRW5_9PLEO</name>
<feature type="non-terminal residue" evidence="2">
    <location>
        <position position="1"/>
    </location>
</feature>
<dbReference type="Proteomes" id="UP000800038">
    <property type="component" value="Unassembled WGS sequence"/>
</dbReference>
<reference evidence="2" key="1">
    <citation type="journal article" date="2020" name="Stud. Mycol.">
        <title>101 Dothideomycetes genomes: a test case for predicting lifestyles and emergence of pathogens.</title>
        <authorList>
            <person name="Haridas S."/>
            <person name="Albert R."/>
            <person name="Binder M."/>
            <person name="Bloem J."/>
            <person name="Labutti K."/>
            <person name="Salamov A."/>
            <person name="Andreopoulos B."/>
            <person name="Baker S."/>
            <person name="Barry K."/>
            <person name="Bills G."/>
            <person name="Bluhm B."/>
            <person name="Cannon C."/>
            <person name="Castanera R."/>
            <person name="Culley D."/>
            <person name="Daum C."/>
            <person name="Ezra D."/>
            <person name="Gonzalez J."/>
            <person name="Henrissat B."/>
            <person name="Kuo A."/>
            <person name="Liang C."/>
            <person name="Lipzen A."/>
            <person name="Lutzoni F."/>
            <person name="Magnuson J."/>
            <person name="Mondo S."/>
            <person name="Nolan M."/>
            <person name="Ohm R."/>
            <person name="Pangilinan J."/>
            <person name="Park H.-J."/>
            <person name="Ramirez L."/>
            <person name="Alfaro M."/>
            <person name="Sun H."/>
            <person name="Tritt A."/>
            <person name="Yoshinaga Y."/>
            <person name="Zwiers L.-H."/>
            <person name="Turgeon B."/>
            <person name="Goodwin S."/>
            <person name="Spatafora J."/>
            <person name="Crous P."/>
            <person name="Grigoriev I."/>
        </authorList>
    </citation>
    <scope>NUCLEOTIDE SEQUENCE</scope>
    <source>
        <strain evidence="2">CBS 161.51</strain>
    </source>
</reference>
<sequence>LAHSFSPIVNGELIQQRWLDENPDPEAPYPDSWDKTMKRDHWSAKSPRRVVPINIEPSQPLPILSDTQFGRDESAVLFRERRPSAKYSDALN</sequence>
<feature type="compositionally biased region" description="Basic and acidic residues" evidence="1">
    <location>
        <begin position="32"/>
        <end position="43"/>
    </location>
</feature>